<accession>A0A4C1VZJ4</accession>
<proteinExistence type="predicted"/>
<evidence type="ECO:0000313" key="1">
    <source>
        <dbReference type="EMBL" id="GBP43245.1"/>
    </source>
</evidence>
<dbReference type="OrthoDB" id="10017160at2759"/>
<keyword evidence="2" id="KW-1185">Reference proteome</keyword>
<reference evidence="1 2" key="1">
    <citation type="journal article" date="2019" name="Commun. Biol.">
        <title>The bagworm genome reveals a unique fibroin gene that provides high tensile strength.</title>
        <authorList>
            <person name="Kono N."/>
            <person name="Nakamura H."/>
            <person name="Ohtoshi R."/>
            <person name="Tomita M."/>
            <person name="Numata K."/>
            <person name="Arakawa K."/>
        </authorList>
    </citation>
    <scope>NUCLEOTIDE SEQUENCE [LARGE SCALE GENOMIC DNA]</scope>
</reference>
<organism evidence="1 2">
    <name type="scientific">Eumeta variegata</name>
    <name type="common">Bagworm moth</name>
    <name type="synonym">Eumeta japonica</name>
    <dbReference type="NCBI Taxonomy" id="151549"/>
    <lineage>
        <taxon>Eukaryota</taxon>
        <taxon>Metazoa</taxon>
        <taxon>Ecdysozoa</taxon>
        <taxon>Arthropoda</taxon>
        <taxon>Hexapoda</taxon>
        <taxon>Insecta</taxon>
        <taxon>Pterygota</taxon>
        <taxon>Neoptera</taxon>
        <taxon>Endopterygota</taxon>
        <taxon>Lepidoptera</taxon>
        <taxon>Glossata</taxon>
        <taxon>Ditrysia</taxon>
        <taxon>Tineoidea</taxon>
        <taxon>Psychidae</taxon>
        <taxon>Oiketicinae</taxon>
        <taxon>Eumeta</taxon>
    </lineage>
</organism>
<dbReference type="EMBL" id="BGZK01000432">
    <property type="protein sequence ID" value="GBP43245.1"/>
    <property type="molecule type" value="Genomic_DNA"/>
</dbReference>
<name>A0A4C1VZJ4_EUMVA</name>
<gene>
    <name evidence="1" type="ORF">EVAR_39303_1</name>
</gene>
<protein>
    <submittedName>
        <fullName evidence="1">Uncharacterized protein</fullName>
    </submittedName>
</protein>
<dbReference type="Proteomes" id="UP000299102">
    <property type="component" value="Unassembled WGS sequence"/>
</dbReference>
<comment type="caution">
    <text evidence="1">The sequence shown here is derived from an EMBL/GenBank/DDBJ whole genome shotgun (WGS) entry which is preliminary data.</text>
</comment>
<evidence type="ECO:0000313" key="2">
    <source>
        <dbReference type="Proteomes" id="UP000299102"/>
    </source>
</evidence>
<sequence>MACAVSYRYANQKTRYKNYLRLSWPHHINDRSDQCKNALLQNQEWSNNIPAQEAGNALVTLESRVSVDGVDPGSEGAGIRSLRLYRYLIKEVIKRNSFPIFFASGGKLLIARGRSRCIGEIAQILHFVTRSPDDVVRVSGVSQNSLWPYLCYNRQFKRGRTNLTEDLSKRRSYTAATEDNISAM</sequence>
<dbReference type="AlphaFoldDB" id="A0A4C1VZJ4"/>